<feature type="domain" description="HNH endonuclease 5" evidence="1">
    <location>
        <begin position="5"/>
        <end position="52"/>
    </location>
</feature>
<organism evidence="2 3">
    <name type="scientific">Microbulbifer variabilis</name>
    <dbReference type="NCBI Taxonomy" id="266805"/>
    <lineage>
        <taxon>Bacteria</taxon>
        <taxon>Pseudomonadati</taxon>
        <taxon>Pseudomonadota</taxon>
        <taxon>Gammaproteobacteria</taxon>
        <taxon>Cellvibrionales</taxon>
        <taxon>Microbulbiferaceae</taxon>
        <taxon>Microbulbifer</taxon>
    </lineage>
</organism>
<dbReference type="EMBL" id="CP092418">
    <property type="protein sequence ID" value="USD22558.1"/>
    <property type="molecule type" value="Genomic_DNA"/>
</dbReference>
<reference evidence="2" key="1">
    <citation type="submission" date="2022-02" db="EMBL/GenBank/DDBJ databases">
        <title>Coral-associated bacteria.</title>
        <authorList>
            <person name="Tang K."/>
            <person name="Wang X."/>
        </authorList>
    </citation>
    <scope>NUCLEOTIDE SEQUENCE</scope>
    <source>
        <strain evidence="2">SCSIO 43006</strain>
    </source>
</reference>
<keyword evidence="2" id="KW-0255">Endonuclease</keyword>
<dbReference type="Proteomes" id="UP001055658">
    <property type="component" value="Chromosome"/>
</dbReference>
<sequence length="330" mass="37389">MEGTCFLCKENKELTVEHIIPQAIGGFLKEPIYCSGCNNKSGEDIDSTVTSAFARYASLMNVKRERGENQPFVVNDKESGLELEFRNNSFNRKTTIVEKETNSEGVLISAQIYARSTAELNKIKTGFSKKYNIPKCNFRLEQSEIPPPIGEVDLILTGNDLYRAIAKIAYGFACIKIPKERILSSHFDGIREYIKGERDSKFVSLNYESTSFMSDNNRPLNKICITYNRLEGIVIGYVAIFGAFRYTILLGEQLTSNIEWATIDHTADPIRRREIPTPNYFIPPRISKNEVLYPNQTEQSVIQALNDGLKLIRNHSDALSDIFVNITSRT</sequence>
<accession>A0ABY4VE43</accession>
<dbReference type="Pfam" id="PF14279">
    <property type="entry name" value="HNH_5"/>
    <property type="match status" value="1"/>
</dbReference>
<keyword evidence="3" id="KW-1185">Reference proteome</keyword>
<name>A0ABY4VE43_9GAMM</name>
<dbReference type="GO" id="GO:0004519">
    <property type="term" value="F:endonuclease activity"/>
    <property type="evidence" value="ECO:0007669"/>
    <property type="project" value="UniProtKB-KW"/>
</dbReference>
<evidence type="ECO:0000259" key="1">
    <source>
        <dbReference type="Pfam" id="PF14279"/>
    </source>
</evidence>
<gene>
    <name evidence="2" type="ORF">MJO52_05345</name>
</gene>
<keyword evidence="2" id="KW-0378">Hydrolase</keyword>
<protein>
    <submittedName>
        <fullName evidence="2">HNH endonuclease</fullName>
    </submittedName>
</protein>
<evidence type="ECO:0000313" key="2">
    <source>
        <dbReference type="EMBL" id="USD22558.1"/>
    </source>
</evidence>
<dbReference type="InterPro" id="IPR029471">
    <property type="entry name" value="HNH_5"/>
</dbReference>
<dbReference type="RefSeq" id="WP_252084915.1">
    <property type="nucleotide sequence ID" value="NZ_CP092418.1"/>
</dbReference>
<proteinExistence type="predicted"/>
<keyword evidence="2" id="KW-0540">Nuclease</keyword>
<evidence type="ECO:0000313" key="3">
    <source>
        <dbReference type="Proteomes" id="UP001055658"/>
    </source>
</evidence>